<feature type="transmembrane region" description="Helical" evidence="8">
    <location>
        <begin position="476"/>
        <end position="497"/>
    </location>
</feature>
<protein>
    <submittedName>
        <fullName evidence="10">Gnt-II system L-idonate transporter</fullName>
    </submittedName>
</protein>
<evidence type="ECO:0000256" key="4">
    <source>
        <dbReference type="ARBA" id="ARBA00022692"/>
    </source>
</evidence>
<comment type="subcellular location">
    <subcellularLocation>
        <location evidence="1">Cell membrane</location>
        <topology evidence="1">Multi-pass membrane protein</topology>
    </subcellularLocation>
</comment>
<feature type="transmembrane region" description="Helical" evidence="8">
    <location>
        <begin position="599"/>
        <end position="620"/>
    </location>
</feature>
<evidence type="ECO:0000256" key="6">
    <source>
        <dbReference type="ARBA" id="ARBA00023136"/>
    </source>
</evidence>
<evidence type="ECO:0000313" key="11">
    <source>
        <dbReference type="Proteomes" id="UP000317238"/>
    </source>
</evidence>
<evidence type="ECO:0000256" key="2">
    <source>
        <dbReference type="ARBA" id="ARBA00022448"/>
    </source>
</evidence>
<organism evidence="10 11">
    <name type="scientific">Crateriforma conspicua</name>
    <dbReference type="NCBI Taxonomy" id="2527996"/>
    <lineage>
        <taxon>Bacteria</taxon>
        <taxon>Pseudomonadati</taxon>
        <taxon>Planctomycetota</taxon>
        <taxon>Planctomycetia</taxon>
        <taxon>Planctomycetales</taxon>
        <taxon>Planctomycetaceae</taxon>
        <taxon>Crateriforma</taxon>
    </lineage>
</organism>
<feature type="transmembrane region" description="Helical" evidence="8">
    <location>
        <begin position="275"/>
        <end position="296"/>
    </location>
</feature>
<dbReference type="GO" id="GO:0005886">
    <property type="term" value="C:plasma membrane"/>
    <property type="evidence" value="ECO:0007669"/>
    <property type="project" value="UniProtKB-SubCell"/>
</dbReference>
<evidence type="ECO:0000313" key="10">
    <source>
        <dbReference type="EMBL" id="TWT69183.1"/>
    </source>
</evidence>
<proteinExistence type="inferred from homology"/>
<feature type="transmembrane region" description="Helical" evidence="8">
    <location>
        <begin position="186"/>
        <end position="204"/>
    </location>
</feature>
<dbReference type="GO" id="GO:0015128">
    <property type="term" value="F:gluconate transmembrane transporter activity"/>
    <property type="evidence" value="ECO:0007669"/>
    <property type="project" value="InterPro"/>
</dbReference>
<evidence type="ECO:0000256" key="7">
    <source>
        <dbReference type="ARBA" id="ARBA00049663"/>
    </source>
</evidence>
<dbReference type="Pfam" id="PF02447">
    <property type="entry name" value="GntP_permease"/>
    <property type="match status" value="2"/>
</dbReference>
<feature type="signal peptide" evidence="9">
    <location>
        <begin position="1"/>
        <end position="25"/>
    </location>
</feature>
<feature type="transmembrane region" description="Helical" evidence="8">
    <location>
        <begin position="71"/>
        <end position="89"/>
    </location>
</feature>
<accession>A0A5C5Y396</accession>
<comment type="similarity">
    <text evidence="7">Belongs to the GntP permease family.</text>
</comment>
<dbReference type="InterPro" id="IPR036259">
    <property type="entry name" value="MFS_trans_sf"/>
</dbReference>
<feature type="transmembrane region" description="Helical" evidence="8">
    <location>
        <begin position="537"/>
        <end position="554"/>
    </location>
</feature>
<sequence precursor="true">MMRSPKILFAVFLVAMAFGCLPALIAQEAASTPGVTDTAAASDWNATPMILVGIGIVAVLGMIIGLKLNAFLALIISAIIVSLLVGIQYDQDMGARMSKVVSAFGSSAGGVGIVIAMAALIGKCMLDSGAADRIVRAAIRITGEKKASIGLMISGFILAVPVFFDTVFYLLVPLARSLYRRTNKNYLRYLMAIATGGCITHTLVPPTPGPLLVAATLGVDIGMMMIVGVIVAIPSAVIGLAFSAFVDTRMPIAMRPLAAGENKHQALMPDQLPSLWLSFLPVAIPVLLIGAGTLATTMADKEDRARLAVEDVRDYSELVSLIQDARPGTPAARVVGSQRLDDDDRALLSTVPSGDDAKQAYVDALNDVLLDPDLYDEQAFLGVPLSDVVKNGLSANQTRMKPVDRRRMNRVLLQDAFPDQFRTLDWDSPSRKMANRLSLWSNANFALLLAAIVAMLTLKTVRSLSWRALGTDVEEALMSGGVIILITAAGGAFGAMLTDTKVSESIRQLFAGSDASGVTLLLLGWAIAAVLKVAQGSSTVAMIIGSAMMSAIIGDTKPEYHMVYVATAVGSGSLMGSWMNDSGFWIFAKMGGLTEAESLRSWTPLLAVLSLGGLTMTLLMSQVLPLVGQ</sequence>
<evidence type="ECO:0000256" key="3">
    <source>
        <dbReference type="ARBA" id="ARBA00022475"/>
    </source>
</evidence>
<dbReference type="PANTHER" id="PTHR30354:SF22">
    <property type="entry name" value="HIGH-AFFINITY GLUCONATE TRANSPORTER"/>
    <property type="match status" value="1"/>
</dbReference>
<feature type="transmembrane region" description="Helical" evidence="8">
    <location>
        <begin position="147"/>
        <end position="171"/>
    </location>
</feature>
<reference evidence="10 11" key="1">
    <citation type="submission" date="2019-02" db="EMBL/GenBank/DDBJ databases">
        <title>Deep-cultivation of Planctomycetes and their phenomic and genomic characterization uncovers novel biology.</title>
        <authorList>
            <person name="Wiegand S."/>
            <person name="Jogler M."/>
            <person name="Boedeker C."/>
            <person name="Pinto D."/>
            <person name="Vollmers J."/>
            <person name="Rivas-Marin E."/>
            <person name="Kohn T."/>
            <person name="Peeters S.H."/>
            <person name="Heuer A."/>
            <person name="Rast P."/>
            <person name="Oberbeckmann S."/>
            <person name="Bunk B."/>
            <person name="Jeske O."/>
            <person name="Meyerdierks A."/>
            <person name="Storesund J.E."/>
            <person name="Kallscheuer N."/>
            <person name="Luecker S."/>
            <person name="Lage O.M."/>
            <person name="Pohl T."/>
            <person name="Merkel B.J."/>
            <person name="Hornburger P."/>
            <person name="Mueller R.-W."/>
            <person name="Bruemmer F."/>
            <person name="Labrenz M."/>
            <person name="Spormann A.M."/>
            <person name="Op Den Camp H."/>
            <person name="Overmann J."/>
            <person name="Amann R."/>
            <person name="Jetten M.S.M."/>
            <person name="Mascher T."/>
            <person name="Medema M.H."/>
            <person name="Devos D.P."/>
            <person name="Kaster A.-K."/>
            <person name="Ovreas L."/>
            <person name="Rohde M."/>
            <person name="Galperin M.Y."/>
            <person name="Jogler C."/>
        </authorList>
    </citation>
    <scope>NUCLEOTIDE SEQUENCE [LARGE SCALE GENOMIC DNA]</scope>
    <source>
        <strain evidence="10 11">Pan14r</strain>
    </source>
</reference>
<name>A0A5C5Y396_9PLAN</name>
<keyword evidence="5 8" id="KW-1133">Transmembrane helix</keyword>
<keyword evidence="6 8" id="KW-0472">Membrane</keyword>
<dbReference type="AlphaFoldDB" id="A0A5C5Y396"/>
<keyword evidence="11" id="KW-1185">Reference proteome</keyword>
<evidence type="ECO:0000256" key="8">
    <source>
        <dbReference type="SAM" id="Phobius"/>
    </source>
</evidence>
<dbReference type="EMBL" id="SJPL01000001">
    <property type="protein sequence ID" value="TWT69183.1"/>
    <property type="molecule type" value="Genomic_DNA"/>
</dbReference>
<keyword evidence="4 8" id="KW-0812">Transmembrane</keyword>
<gene>
    <name evidence="10" type="primary">idnT</name>
    <name evidence="10" type="ORF">Pan14r_14680</name>
</gene>
<keyword evidence="2" id="KW-0813">Transport</keyword>
<feature type="transmembrane region" description="Helical" evidence="8">
    <location>
        <begin position="561"/>
        <end position="579"/>
    </location>
</feature>
<evidence type="ECO:0000256" key="1">
    <source>
        <dbReference type="ARBA" id="ARBA00004651"/>
    </source>
</evidence>
<dbReference type="PANTHER" id="PTHR30354">
    <property type="entry name" value="GNT FAMILY GLUCONATE TRANSPORTER"/>
    <property type="match status" value="1"/>
</dbReference>
<feature type="transmembrane region" description="Helical" evidence="8">
    <location>
        <begin position="101"/>
        <end position="126"/>
    </location>
</feature>
<feature type="transmembrane region" description="Helical" evidence="8">
    <location>
        <begin position="225"/>
        <end position="246"/>
    </location>
</feature>
<dbReference type="PROSITE" id="PS51257">
    <property type="entry name" value="PROKAR_LIPOPROTEIN"/>
    <property type="match status" value="1"/>
</dbReference>
<comment type="caution">
    <text evidence="10">The sequence shown here is derived from an EMBL/GenBank/DDBJ whole genome shotgun (WGS) entry which is preliminary data.</text>
</comment>
<keyword evidence="9" id="KW-0732">Signal</keyword>
<evidence type="ECO:0000256" key="5">
    <source>
        <dbReference type="ARBA" id="ARBA00022989"/>
    </source>
</evidence>
<feature type="transmembrane region" description="Helical" evidence="8">
    <location>
        <begin position="509"/>
        <end position="531"/>
    </location>
</feature>
<keyword evidence="3" id="KW-1003">Cell membrane</keyword>
<evidence type="ECO:0000256" key="9">
    <source>
        <dbReference type="SAM" id="SignalP"/>
    </source>
</evidence>
<dbReference type="SUPFAM" id="SSF103473">
    <property type="entry name" value="MFS general substrate transporter"/>
    <property type="match status" value="1"/>
</dbReference>
<feature type="transmembrane region" description="Helical" evidence="8">
    <location>
        <begin position="46"/>
        <end position="64"/>
    </location>
</feature>
<dbReference type="InterPro" id="IPR003474">
    <property type="entry name" value="Glcn_transporter"/>
</dbReference>
<feature type="chain" id="PRO_5022902946" evidence="9">
    <location>
        <begin position="26"/>
        <end position="629"/>
    </location>
</feature>
<feature type="transmembrane region" description="Helical" evidence="8">
    <location>
        <begin position="437"/>
        <end position="456"/>
    </location>
</feature>
<dbReference type="Proteomes" id="UP000317238">
    <property type="component" value="Unassembled WGS sequence"/>
</dbReference>